<feature type="domain" description="DUF7134" evidence="13">
    <location>
        <begin position="109"/>
        <end position="250"/>
    </location>
</feature>
<evidence type="ECO:0000256" key="2">
    <source>
        <dbReference type="ARBA" id="ARBA00012438"/>
    </source>
</evidence>
<dbReference type="InterPro" id="IPR003594">
    <property type="entry name" value="HATPase_dom"/>
</dbReference>
<dbReference type="PANTHER" id="PTHR24421:SF10">
    <property type="entry name" value="NITRATE_NITRITE SENSOR PROTEIN NARQ"/>
    <property type="match status" value="1"/>
</dbReference>
<sequence>MLGGPVAYRGRAAVHAGERGARAPHPARLRLYAVAAPTGAAMTLNRQGRAMTEAAAEPGDAHPVRHRDRVQRTETRLQRTRTAVRLTRYADLASMRAVRLVRAARRWGLRLPPMVWDSVLPVLLLLNIVTTRAPQELPVAVVLTAALALPLVWRRRAPLAVFGAVAAAAFVQWLMDVQLPADVALLVALYTAAANSGRRGTLVAGAVVEGGALLACLRWTTEGAFLTPFVAMTAMVVAAAVLGVNVRTTRAYLAAVEERAARLEQQQDQQARLAVAEERTRIAREMHDIVTHNLSVMVALTDAAVYAQHRSPDRATTAMLQISETGRQALTDMRRSLGILRTDEPDAERHPLPGIAQLEALAGQMCAAGLPTRIEVQGGHTHIPATAQLTVYRLVQEALTNTLKHTPAGTRAKVRIRCSTETVTVDVTDSGPCPPLAGVAPSGHGIAGMRERSAAYGGRLRAGPLPGGGWGVHTRLFLGSSGTASA</sequence>
<gene>
    <name evidence="14" type="ORF">GCM10010466_43320</name>
</gene>
<feature type="coiled-coil region" evidence="9">
    <location>
        <begin position="246"/>
        <end position="273"/>
    </location>
</feature>
<dbReference type="PANTHER" id="PTHR24421">
    <property type="entry name" value="NITRATE/NITRITE SENSOR PROTEIN NARX-RELATED"/>
    <property type="match status" value="1"/>
</dbReference>
<feature type="transmembrane region" description="Helical" evidence="10">
    <location>
        <begin position="223"/>
        <end position="244"/>
    </location>
</feature>
<evidence type="ECO:0000256" key="3">
    <source>
        <dbReference type="ARBA" id="ARBA00022553"/>
    </source>
</evidence>
<dbReference type="InterPro" id="IPR055558">
    <property type="entry name" value="DUF7134"/>
</dbReference>
<evidence type="ECO:0000313" key="15">
    <source>
        <dbReference type="Proteomes" id="UP001500320"/>
    </source>
</evidence>
<dbReference type="SUPFAM" id="SSF55874">
    <property type="entry name" value="ATPase domain of HSP90 chaperone/DNA topoisomerase II/histidine kinase"/>
    <property type="match status" value="1"/>
</dbReference>
<evidence type="ECO:0000256" key="6">
    <source>
        <dbReference type="ARBA" id="ARBA00022777"/>
    </source>
</evidence>
<dbReference type="EMBL" id="BAAAUT010000035">
    <property type="protein sequence ID" value="GAA3147629.1"/>
    <property type="molecule type" value="Genomic_DNA"/>
</dbReference>
<evidence type="ECO:0000256" key="7">
    <source>
        <dbReference type="ARBA" id="ARBA00022840"/>
    </source>
</evidence>
<dbReference type="InterPro" id="IPR036890">
    <property type="entry name" value="HATPase_C_sf"/>
</dbReference>
<accession>A0ABP6NGQ5</accession>
<evidence type="ECO:0000256" key="5">
    <source>
        <dbReference type="ARBA" id="ARBA00022741"/>
    </source>
</evidence>
<keyword evidence="6" id="KW-0418">Kinase</keyword>
<dbReference type="Gene3D" id="3.30.565.10">
    <property type="entry name" value="Histidine kinase-like ATPase, C-terminal domain"/>
    <property type="match status" value="1"/>
</dbReference>
<dbReference type="Pfam" id="PF23539">
    <property type="entry name" value="DUF7134"/>
    <property type="match status" value="1"/>
</dbReference>
<comment type="caution">
    <text evidence="14">The sequence shown here is derived from an EMBL/GenBank/DDBJ whole genome shotgun (WGS) entry which is preliminary data.</text>
</comment>
<protein>
    <recommendedName>
        <fullName evidence="2">histidine kinase</fullName>
        <ecNumber evidence="2">2.7.13.3</ecNumber>
    </recommendedName>
</protein>
<feature type="domain" description="Signal transduction histidine kinase subgroup 3 dimerisation and phosphoacceptor" evidence="12">
    <location>
        <begin position="278"/>
        <end position="343"/>
    </location>
</feature>
<feature type="domain" description="Histidine kinase/HSP90-like ATPase" evidence="11">
    <location>
        <begin position="388"/>
        <end position="476"/>
    </location>
</feature>
<keyword evidence="5" id="KW-0547">Nucleotide-binding</keyword>
<reference evidence="15" key="1">
    <citation type="journal article" date="2019" name="Int. J. Syst. Evol. Microbiol.">
        <title>The Global Catalogue of Microorganisms (GCM) 10K type strain sequencing project: providing services to taxonomists for standard genome sequencing and annotation.</title>
        <authorList>
            <consortium name="The Broad Institute Genomics Platform"/>
            <consortium name="The Broad Institute Genome Sequencing Center for Infectious Disease"/>
            <person name="Wu L."/>
            <person name="Ma J."/>
        </authorList>
    </citation>
    <scope>NUCLEOTIDE SEQUENCE [LARGE SCALE GENOMIC DNA]</scope>
    <source>
        <strain evidence="15">JCM 9373</strain>
    </source>
</reference>
<keyword evidence="10" id="KW-0812">Transmembrane</keyword>
<comment type="catalytic activity">
    <reaction evidence="1">
        <text>ATP + protein L-histidine = ADP + protein N-phospho-L-histidine.</text>
        <dbReference type="EC" id="2.7.13.3"/>
    </reaction>
</comment>
<keyword evidence="8" id="KW-0902">Two-component regulatory system</keyword>
<proteinExistence type="predicted"/>
<keyword evidence="10" id="KW-1133">Transmembrane helix</keyword>
<dbReference type="Pfam" id="PF07730">
    <property type="entry name" value="HisKA_3"/>
    <property type="match status" value="1"/>
</dbReference>
<dbReference type="Gene3D" id="1.20.5.1930">
    <property type="match status" value="1"/>
</dbReference>
<evidence type="ECO:0000256" key="8">
    <source>
        <dbReference type="ARBA" id="ARBA00023012"/>
    </source>
</evidence>
<dbReference type="Proteomes" id="UP001500320">
    <property type="component" value="Unassembled WGS sequence"/>
</dbReference>
<evidence type="ECO:0000313" key="14">
    <source>
        <dbReference type="EMBL" id="GAA3147629.1"/>
    </source>
</evidence>
<evidence type="ECO:0000256" key="9">
    <source>
        <dbReference type="SAM" id="Coils"/>
    </source>
</evidence>
<evidence type="ECO:0000256" key="10">
    <source>
        <dbReference type="SAM" id="Phobius"/>
    </source>
</evidence>
<dbReference type="CDD" id="cd16917">
    <property type="entry name" value="HATPase_UhpB-NarQ-NarX-like"/>
    <property type="match status" value="1"/>
</dbReference>
<dbReference type="Pfam" id="PF02518">
    <property type="entry name" value="HATPase_c"/>
    <property type="match status" value="1"/>
</dbReference>
<evidence type="ECO:0000256" key="1">
    <source>
        <dbReference type="ARBA" id="ARBA00000085"/>
    </source>
</evidence>
<name>A0ABP6NGQ5_9ACTN</name>
<dbReference type="InterPro" id="IPR011712">
    <property type="entry name" value="Sig_transdc_His_kin_sub3_dim/P"/>
</dbReference>
<keyword evidence="10" id="KW-0472">Membrane</keyword>
<evidence type="ECO:0000259" key="13">
    <source>
        <dbReference type="Pfam" id="PF23539"/>
    </source>
</evidence>
<evidence type="ECO:0000256" key="4">
    <source>
        <dbReference type="ARBA" id="ARBA00022679"/>
    </source>
</evidence>
<dbReference type="EC" id="2.7.13.3" evidence="2"/>
<organism evidence="14 15">
    <name type="scientific">Planomonospora alba</name>
    <dbReference type="NCBI Taxonomy" id="161354"/>
    <lineage>
        <taxon>Bacteria</taxon>
        <taxon>Bacillati</taxon>
        <taxon>Actinomycetota</taxon>
        <taxon>Actinomycetes</taxon>
        <taxon>Streptosporangiales</taxon>
        <taxon>Streptosporangiaceae</taxon>
        <taxon>Planomonospora</taxon>
    </lineage>
</organism>
<dbReference type="InterPro" id="IPR050482">
    <property type="entry name" value="Sensor_HK_TwoCompSys"/>
</dbReference>
<keyword evidence="4" id="KW-0808">Transferase</keyword>
<keyword evidence="9" id="KW-0175">Coiled coil</keyword>
<keyword evidence="15" id="KW-1185">Reference proteome</keyword>
<keyword evidence="7" id="KW-0067">ATP-binding</keyword>
<evidence type="ECO:0000259" key="11">
    <source>
        <dbReference type="Pfam" id="PF02518"/>
    </source>
</evidence>
<evidence type="ECO:0000259" key="12">
    <source>
        <dbReference type="Pfam" id="PF07730"/>
    </source>
</evidence>
<keyword evidence="3" id="KW-0597">Phosphoprotein</keyword>